<dbReference type="InterPro" id="IPR017871">
    <property type="entry name" value="ABC_transporter-like_CS"/>
</dbReference>
<dbReference type="InterPro" id="IPR003439">
    <property type="entry name" value="ABC_transporter-like_ATP-bd"/>
</dbReference>
<dbReference type="PROSITE" id="PS00211">
    <property type="entry name" value="ABC_TRANSPORTER_1"/>
    <property type="match status" value="1"/>
</dbReference>
<proteinExistence type="inferred from homology"/>
<evidence type="ECO:0000259" key="13">
    <source>
        <dbReference type="PROSITE" id="PS50929"/>
    </source>
</evidence>
<dbReference type="RefSeq" id="WP_093844048.1">
    <property type="nucleotide sequence ID" value="NZ_FPAB01000008.1"/>
</dbReference>
<evidence type="ECO:0000313" key="15">
    <source>
        <dbReference type="Proteomes" id="UP000198873"/>
    </source>
</evidence>
<evidence type="ECO:0000256" key="10">
    <source>
        <dbReference type="ARBA" id="ARBA00023455"/>
    </source>
</evidence>
<evidence type="ECO:0000256" key="6">
    <source>
        <dbReference type="ARBA" id="ARBA00022741"/>
    </source>
</evidence>
<feature type="transmembrane region" description="Helical" evidence="11">
    <location>
        <begin position="154"/>
        <end position="171"/>
    </location>
</feature>
<sequence length="593" mass="63027">MIRHLHALLPQPRLTMRLGALTALQAILQGLLLGTLAPILTALLRDRPDFAAARPWLLAAGAGLVLYGVLTVVATPIGFTAASEVSEQLRDRVLRHAMALPSGWFTARNKARLARALTADAGNIGQLAVSTGGPALTAVLTPATIVLVTATVDWRVAVLLAATMPVAFLALKRAGRISSEVETELENAATDIAGRAIEVGQAQPVLRAAGVGRSGTPLMRRALAAHREVYRRGLRRAVLPDLLYTAVVLAGFLAALALSTGLFLTGRIDPPEAIALLVLTVRFLEPLSNLIELIGALHAMDNAIARVQGILSAAPLPAPARPVRLGPAHDITFTDVTFTYPGARTPALTEVSFTCPAGSTTALIGPSGSGKTTVTRLLARFFDVTGGEVRIGDADIRDCDPGRLLERITMIFQDVYLFDDTIEANLRLAHPDATARELAEAAAAARLDEVIGQLPDGWNSRVGEGGSRLSGGERQRVSIARAFLKKSPIVVIDEAASALDPENERAVSDAVRRIAEDPDRTVIVIAHRPATLEAADRVIALDRGRVVQNDTPGRLRHVDGLYARLHGRYRAAGAWRITGDRPPRAGAEGEPWG</sequence>
<evidence type="ECO:0000256" key="9">
    <source>
        <dbReference type="ARBA" id="ARBA00023136"/>
    </source>
</evidence>
<dbReference type="Proteomes" id="UP000198873">
    <property type="component" value="Unassembled WGS sequence"/>
</dbReference>
<dbReference type="GO" id="GO:0016887">
    <property type="term" value="F:ATP hydrolysis activity"/>
    <property type="evidence" value="ECO:0007669"/>
    <property type="project" value="InterPro"/>
</dbReference>
<dbReference type="InterPro" id="IPR039421">
    <property type="entry name" value="Type_1_exporter"/>
</dbReference>
<feature type="domain" description="ABC transmembrane type-1" evidence="13">
    <location>
        <begin position="20"/>
        <end position="299"/>
    </location>
</feature>
<dbReference type="SMART" id="SM00382">
    <property type="entry name" value="AAA"/>
    <property type="match status" value="1"/>
</dbReference>
<dbReference type="GO" id="GO:0140359">
    <property type="term" value="F:ABC-type transporter activity"/>
    <property type="evidence" value="ECO:0007669"/>
    <property type="project" value="InterPro"/>
</dbReference>
<dbReference type="AlphaFoldDB" id="A0A1I6VHK3"/>
<dbReference type="GO" id="GO:0005886">
    <property type="term" value="C:plasma membrane"/>
    <property type="evidence" value="ECO:0007669"/>
    <property type="project" value="UniProtKB-SubCell"/>
</dbReference>
<keyword evidence="5 11" id="KW-0812">Transmembrane</keyword>
<dbReference type="PROSITE" id="PS50893">
    <property type="entry name" value="ABC_TRANSPORTER_2"/>
    <property type="match status" value="1"/>
</dbReference>
<evidence type="ECO:0000256" key="11">
    <source>
        <dbReference type="SAM" id="Phobius"/>
    </source>
</evidence>
<keyword evidence="2" id="KW-0813">Transport</keyword>
<keyword evidence="4" id="KW-0997">Cell inner membrane</keyword>
<dbReference type="GO" id="GO:0005524">
    <property type="term" value="F:ATP binding"/>
    <property type="evidence" value="ECO:0007669"/>
    <property type="project" value="UniProtKB-KW"/>
</dbReference>
<dbReference type="PANTHER" id="PTHR24221:SF654">
    <property type="entry name" value="ATP-BINDING CASSETTE SUB-FAMILY B MEMBER 6"/>
    <property type="match status" value="1"/>
</dbReference>
<reference evidence="15" key="1">
    <citation type="submission" date="2016-10" db="EMBL/GenBank/DDBJ databases">
        <authorList>
            <person name="Varghese N."/>
            <person name="Submissions S."/>
        </authorList>
    </citation>
    <scope>NUCLEOTIDE SEQUENCE [LARGE SCALE GENOMIC DNA]</scope>
    <source>
        <strain evidence="15">CGMCC 4.7047</strain>
    </source>
</reference>
<feature type="domain" description="ABC transporter" evidence="12">
    <location>
        <begin position="331"/>
        <end position="568"/>
    </location>
</feature>
<dbReference type="SUPFAM" id="SSF90123">
    <property type="entry name" value="ABC transporter transmembrane region"/>
    <property type="match status" value="1"/>
</dbReference>
<dbReference type="FunFam" id="3.40.50.300:FF:000221">
    <property type="entry name" value="Multidrug ABC transporter ATP-binding protein"/>
    <property type="match status" value="1"/>
</dbReference>
<accession>A0A1I6VHK3</accession>
<keyword evidence="9 11" id="KW-0472">Membrane</keyword>
<dbReference type="Gene3D" id="1.20.1560.10">
    <property type="entry name" value="ABC transporter type 1, transmembrane domain"/>
    <property type="match status" value="1"/>
</dbReference>
<evidence type="ECO:0000256" key="2">
    <source>
        <dbReference type="ARBA" id="ARBA00022448"/>
    </source>
</evidence>
<comment type="similarity">
    <text evidence="10">Belongs to the ABC transporter superfamily. Siderophore-Fe(3+) uptake transporter (SIUT) (TC 3.A.1.21) family.</text>
</comment>
<keyword evidence="6" id="KW-0547">Nucleotide-binding</keyword>
<organism evidence="14 15">
    <name type="scientific">Streptomyces harbinensis</name>
    <dbReference type="NCBI Taxonomy" id="1176198"/>
    <lineage>
        <taxon>Bacteria</taxon>
        <taxon>Bacillati</taxon>
        <taxon>Actinomycetota</taxon>
        <taxon>Actinomycetes</taxon>
        <taxon>Kitasatosporales</taxon>
        <taxon>Streptomycetaceae</taxon>
        <taxon>Streptomyces</taxon>
    </lineage>
</organism>
<evidence type="ECO:0000256" key="8">
    <source>
        <dbReference type="ARBA" id="ARBA00022989"/>
    </source>
</evidence>
<dbReference type="InterPro" id="IPR011527">
    <property type="entry name" value="ABC1_TM_dom"/>
</dbReference>
<evidence type="ECO:0000256" key="4">
    <source>
        <dbReference type="ARBA" id="ARBA00022519"/>
    </source>
</evidence>
<evidence type="ECO:0000256" key="1">
    <source>
        <dbReference type="ARBA" id="ARBA00004429"/>
    </source>
</evidence>
<keyword evidence="15" id="KW-1185">Reference proteome</keyword>
<name>A0A1I6VHK3_9ACTN</name>
<dbReference type="EMBL" id="FPAB01000008">
    <property type="protein sequence ID" value="SFT13208.1"/>
    <property type="molecule type" value="Genomic_DNA"/>
</dbReference>
<evidence type="ECO:0000313" key="14">
    <source>
        <dbReference type="EMBL" id="SFT13208.1"/>
    </source>
</evidence>
<keyword evidence="7 14" id="KW-0067">ATP-binding</keyword>
<dbReference type="InterPro" id="IPR036640">
    <property type="entry name" value="ABC1_TM_sf"/>
</dbReference>
<dbReference type="InterPro" id="IPR003593">
    <property type="entry name" value="AAA+_ATPase"/>
</dbReference>
<feature type="transmembrane region" description="Helical" evidence="11">
    <location>
        <begin position="56"/>
        <end position="79"/>
    </location>
</feature>
<protein>
    <submittedName>
        <fullName evidence="14">ATP-binding cassette, subfamily B</fullName>
    </submittedName>
</protein>
<dbReference type="PROSITE" id="PS50929">
    <property type="entry name" value="ABC_TM1F"/>
    <property type="match status" value="1"/>
</dbReference>
<dbReference type="InterPro" id="IPR027417">
    <property type="entry name" value="P-loop_NTPase"/>
</dbReference>
<evidence type="ECO:0000256" key="3">
    <source>
        <dbReference type="ARBA" id="ARBA00022475"/>
    </source>
</evidence>
<comment type="subcellular location">
    <subcellularLocation>
        <location evidence="1">Cell inner membrane</location>
        <topology evidence="1">Multi-pass membrane protein</topology>
    </subcellularLocation>
</comment>
<feature type="transmembrane region" description="Helical" evidence="11">
    <location>
        <begin position="20"/>
        <end position="44"/>
    </location>
</feature>
<evidence type="ECO:0000256" key="7">
    <source>
        <dbReference type="ARBA" id="ARBA00022840"/>
    </source>
</evidence>
<dbReference type="PANTHER" id="PTHR24221">
    <property type="entry name" value="ATP-BINDING CASSETTE SUB-FAMILY B"/>
    <property type="match status" value="1"/>
</dbReference>
<dbReference type="Pfam" id="PF00005">
    <property type="entry name" value="ABC_tran"/>
    <property type="match status" value="1"/>
</dbReference>
<dbReference type="Pfam" id="PF00664">
    <property type="entry name" value="ABC_membrane"/>
    <property type="match status" value="1"/>
</dbReference>
<keyword evidence="8 11" id="KW-1133">Transmembrane helix</keyword>
<dbReference type="STRING" id="1176198.SAMN05444716_108104"/>
<dbReference type="SUPFAM" id="SSF52540">
    <property type="entry name" value="P-loop containing nucleoside triphosphate hydrolases"/>
    <property type="match status" value="1"/>
</dbReference>
<gene>
    <name evidence="14" type="ORF">SAMN05444716_108104</name>
</gene>
<feature type="transmembrane region" description="Helical" evidence="11">
    <location>
        <begin position="242"/>
        <end position="264"/>
    </location>
</feature>
<keyword evidence="3" id="KW-1003">Cell membrane</keyword>
<dbReference type="Gene3D" id="3.40.50.300">
    <property type="entry name" value="P-loop containing nucleotide triphosphate hydrolases"/>
    <property type="match status" value="1"/>
</dbReference>
<evidence type="ECO:0000256" key="5">
    <source>
        <dbReference type="ARBA" id="ARBA00022692"/>
    </source>
</evidence>
<evidence type="ECO:0000259" key="12">
    <source>
        <dbReference type="PROSITE" id="PS50893"/>
    </source>
</evidence>